<organism evidence="1 2">
    <name type="scientific">Cupriavidus metallidurans (strain ATCC 43123 / DSM 2839 / NBRC 102507 / CH34)</name>
    <name type="common">Ralstonia metallidurans</name>
    <dbReference type="NCBI Taxonomy" id="266264"/>
    <lineage>
        <taxon>Bacteria</taxon>
        <taxon>Pseudomonadati</taxon>
        <taxon>Pseudomonadota</taxon>
        <taxon>Betaproteobacteria</taxon>
        <taxon>Burkholderiales</taxon>
        <taxon>Burkholderiaceae</taxon>
        <taxon>Cupriavidus</taxon>
    </lineage>
</organism>
<dbReference type="KEGG" id="rme:Rmet_6601"/>
<dbReference type="Proteomes" id="UP000002429">
    <property type="component" value="Chromosome"/>
</dbReference>
<accession>D3DY32</accession>
<evidence type="ECO:0000313" key="2">
    <source>
        <dbReference type="Proteomes" id="UP000002429"/>
    </source>
</evidence>
<evidence type="ECO:0000313" key="1">
    <source>
        <dbReference type="EMBL" id="ADC45202.1"/>
    </source>
</evidence>
<dbReference type="AlphaFoldDB" id="D3DY32"/>
<proteinExistence type="predicted"/>
<keyword evidence="2" id="KW-1185">Reference proteome</keyword>
<dbReference type="EMBL" id="CP000352">
    <property type="protein sequence ID" value="ADC45202.1"/>
    <property type="molecule type" value="Genomic_DNA"/>
</dbReference>
<name>D3DY32_CUPMC</name>
<protein>
    <submittedName>
        <fullName evidence="1">Uncharacterized protein</fullName>
    </submittedName>
</protein>
<dbReference type="HOGENOM" id="CLU_2737163_0_0_4"/>
<sequence length="71" mass="7957">MPSKRLSLYPLRCTSQATYTPQEALTGPYTSLTASRRGQEPLWPYSPYTHSQGFQNVSNPRHPFADAAVQT</sequence>
<reference evidence="2" key="1">
    <citation type="journal article" date="2010" name="PLoS ONE">
        <title>The complete genome sequence of Cupriavidus metallidurans strain CH34, a master survivalist in harsh and anthropogenic environments.</title>
        <authorList>
            <person name="Janssen P.J."/>
            <person name="Van Houdt R."/>
            <person name="Moors H."/>
            <person name="Monsieurs P."/>
            <person name="Morin N."/>
            <person name="Michaux A."/>
            <person name="Benotmane M.A."/>
            <person name="Leys N."/>
            <person name="Vallaeys T."/>
            <person name="Lapidus A."/>
            <person name="Monchy S."/>
            <person name="Medigue C."/>
            <person name="Taghavi S."/>
            <person name="McCorkle S."/>
            <person name="Dunn J."/>
            <person name="van der Lelie D."/>
            <person name="Mergeay M."/>
        </authorList>
    </citation>
    <scope>NUCLEOTIDE SEQUENCE [LARGE SCALE GENOMIC DNA]</scope>
    <source>
        <strain evidence="2">ATCC 43123 / DSM 2839 / NBRC 102507 / CH34</strain>
    </source>
</reference>
<gene>
    <name evidence="1" type="ordered locus">Rmet_6601</name>
</gene>